<sequence length="230" mass="26574">MQPENPSQNHLQKLAQAVRHPNLPHDFPADRIAIYAQLVRNNLFHFLDKCFTETPKYLQNNQWFELEEQFIQQGAAHSPFFQDIPQQFYDFLRKNNQLPDYLFHLMDLELAQLAAETATDGDYSQNADAYTLAPSVQIREYPIEYANFFENSTVAPVGNMVIWRNAQAQVMTKNTSAVEWILLNLVAEQPMNLAQILAELAALMPADLAWQDEISRIWQQFLAENIFQAA</sequence>
<dbReference type="eggNOG" id="COG3219">
    <property type="taxonomic scope" value="Bacteria"/>
</dbReference>
<protein>
    <submittedName>
        <fullName evidence="3">Uncharacterized protein</fullName>
    </submittedName>
</protein>
<dbReference type="HOGENOM" id="CLU_096334_1_0_4"/>
<reference evidence="3 4" key="2">
    <citation type="submission" date="2011-10" db="EMBL/GenBank/DDBJ databases">
        <title>The Genome Sequence of Simonsiella muelleri ATCC 29453.</title>
        <authorList>
            <consortium name="The Broad Institute Genome Sequencing Platform"/>
            <consortium name="The Broad Institute Genome Sequencing Center for Infectious Disease"/>
            <person name="Earl A."/>
            <person name="Ward D."/>
            <person name="Feldgarden M."/>
            <person name="Gevers D."/>
            <person name="Izard J."/>
            <person name="Baranova O.V."/>
            <person name="Blanton J.M."/>
            <person name="Tanner A.C."/>
            <person name="Dewhirst F."/>
            <person name="Young S.K."/>
            <person name="Zeng Q."/>
            <person name="Gargeya S."/>
            <person name="Fitzgerald M."/>
            <person name="Haas B."/>
            <person name="Abouelleil A."/>
            <person name="Alvarado L."/>
            <person name="Arachchi H.M."/>
            <person name="Berlin A."/>
            <person name="Brown A."/>
            <person name="Chapman S.B."/>
            <person name="Chen Z."/>
            <person name="Dunbar C."/>
            <person name="Freedman E."/>
            <person name="Gearin G."/>
            <person name="Goldberg J."/>
            <person name="Griggs A."/>
            <person name="Gujja S."/>
            <person name="Heiman D."/>
            <person name="Howarth C."/>
            <person name="Larson L."/>
            <person name="Lui A."/>
            <person name="MacDonald P.J.P."/>
            <person name="Montmayeur A."/>
            <person name="Murphy C."/>
            <person name="Neiman D."/>
            <person name="Pearson M."/>
            <person name="Priest M."/>
            <person name="Roberts A."/>
            <person name="Saif S."/>
            <person name="Shea T."/>
            <person name="Shenoy N."/>
            <person name="Sisk P."/>
            <person name="Stolte C."/>
            <person name="Sykes S."/>
            <person name="Wortman J."/>
            <person name="Nusbaum C."/>
            <person name="Birren B."/>
        </authorList>
    </citation>
    <scope>NUCLEOTIDE SEQUENCE [LARGE SCALE GENOMIC DNA]</scope>
    <source>
        <strain evidence="3 4">ATCC 29453</strain>
    </source>
</reference>
<proteinExistence type="predicted"/>
<evidence type="ECO:0000313" key="4">
    <source>
        <dbReference type="Proteomes" id="UP000017813"/>
    </source>
</evidence>
<dbReference type="RefSeq" id="WP_002640973.1">
    <property type="nucleotide sequence ID" value="NZ_CP019448.1"/>
</dbReference>
<feature type="domain" description="Putative DNA-binding" evidence="1">
    <location>
        <begin position="12"/>
        <end position="92"/>
    </location>
</feature>
<dbReference type="InterPro" id="IPR044922">
    <property type="entry name" value="DUF2063_N_sf"/>
</dbReference>
<dbReference type="Gene3D" id="1.10.150.690">
    <property type="entry name" value="DUF2063"/>
    <property type="match status" value="1"/>
</dbReference>
<keyword evidence="4" id="KW-1185">Reference proteome</keyword>
<dbReference type="EMBL" id="ADCY02000001">
    <property type="protein sequence ID" value="EFG31646.1"/>
    <property type="molecule type" value="Genomic_DNA"/>
</dbReference>
<dbReference type="Pfam" id="PF22106">
    <property type="entry name" value="NGO1945_C"/>
    <property type="match status" value="1"/>
</dbReference>
<reference evidence="3 4" key="1">
    <citation type="submission" date="2010-03" db="EMBL/GenBank/DDBJ databases">
        <authorList>
            <consortium name="The Broad Institute Genome Sequencing Platform"/>
            <person name="Ward D."/>
            <person name="Earl A."/>
            <person name="Feldgarden M."/>
            <person name="Gevers D."/>
            <person name="Young S."/>
            <person name="Zeng Q."/>
            <person name="Koehrsen M."/>
            <person name="Alvarado L."/>
            <person name="Berlin A.M."/>
            <person name="Borenstein D."/>
            <person name="Chapman S.B."/>
            <person name="Chen Z."/>
            <person name="Engels R."/>
            <person name="Freedman E."/>
            <person name="Gellesch M."/>
            <person name="Goldberg J."/>
            <person name="Griggs A."/>
            <person name="Gujja S."/>
            <person name="Heilman E.R."/>
            <person name="Heiman D.I."/>
            <person name="Hepburn T.A."/>
            <person name="Howarth C."/>
            <person name="Jen D."/>
            <person name="Larson L."/>
            <person name="Mehta T."/>
            <person name="Park D."/>
            <person name="Pearson M."/>
            <person name="Richards J."/>
            <person name="Roberts A."/>
            <person name="Saif S."/>
            <person name="Shea T.D."/>
            <person name="Shenoy N."/>
            <person name="Sisk P."/>
            <person name="Stolte C."/>
            <person name="Sykes S.N."/>
            <person name="Walk T."/>
            <person name="White J."/>
            <person name="Yandava C."/>
            <person name="Izard J."/>
            <person name="Baranova O.V."/>
            <person name="Blanton J.M."/>
            <person name="Tanner A.C."/>
            <person name="Dewhirst F."/>
            <person name="Haas B."/>
            <person name="Nusbaum C."/>
            <person name="Birren B."/>
        </authorList>
    </citation>
    <scope>NUCLEOTIDE SEQUENCE [LARGE SCALE GENOMIC DNA]</scope>
    <source>
        <strain evidence="3 4">ATCC 29453</strain>
    </source>
</reference>
<dbReference type="OrthoDB" id="4146344at2"/>
<comment type="caution">
    <text evidence="3">The sequence shown here is derived from an EMBL/GenBank/DDBJ whole genome shotgun (WGS) entry which is preliminary data.</text>
</comment>
<dbReference type="KEGG" id="smur:BWP33_02370"/>
<dbReference type="Proteomes" id="UP000017813">
    <property type="component" value="Unassembled WGS sequence"/>
</dbReference>
<gene>
    <name evidence="3" type="ORF">HMPREF9021_00041</name>
</gene>
<name>V9H9D1_9NEIS</name>
<feature type="domain" description="NGO1945-like C-terminal" evidence="2">
    <location>
        <begin position="134"/>
        <end position="221"/>
    </location>
</feature>
<accession>V9H9D1</accession>
<dbReference type="Pfam" id="PF09836">
    <property type="entry name" value="DUF2063"/>
    <property type="match status" value="1"/>
</dbReference>
<dbReference type="Gene3D" id="3.90.930.50">
    <property type="match status" value="1"/>
</dbReference>
<organism evidence="3 4">
    <name type="scientific">Simonsiella muelleri ATCC 29453</name>
    <dbReference type="NCBI Taxonomy" id="641147"/>
    <lineage>
        <taxon>Bacteria</taxon>
        <taxon>Pseudomonadati</taxon>
        <taxon>Pseudomonadota</taxon>
        <taxon>Betaproteobacteria</taxon>
        <taxon>Neisseriales</taxon>
        <taxon>Neisseriaceae</taxon>
        <taxon>Simonsiella</taxon>
    </lineage>
</organism>
<evidence type="ECO:0000313" key="3">
    <source>
        <dbReference type="EMBL" id="EFG31646.1"/>
    </source>
</evidence>
<evidence type="ECO:0000259" key="2">
    <source>
        <dbReference type="Pfam" id="PF22106"/>
    </source>
</evidence>
<dbReference type="InterPro" id="IPR054098">
    <property type="entry name" value="NGO1945-like_C"/>
</dbReference>
<dbReference type="AlphaFoldDB" id="V9H9D1"/>
<dbReference type="InterPro" id="IPR018640">
    <property type="entry name" value="DUF2063"/>
</dbReference>
<evidence type="ECO:0000259" key="1">
    <source>
        <dbReference type="Pfam" id="PF09836"/>
    </source>
</evidence>
<dbReference type="STRING" id="641147.HMPREF9021_00041"/>